<evidence type="ECO:0000256" key="1">
    <source>
        <dbReference type="ARBA" id="ARBA00008061"/>
    </source>
</evidence>
<evidence type="ECO:0000313" key="5">
    <source>
        <dbReference type="EMBL" id="SNS72861.1"/>
    </source>
</evidence>
<reference evidence="5 6" key="1">
    <citation type="submission" date="2017-06" db="EMBL/GenBank/DDBJ databases">
        <authorList>
            <person name="Kim H.J."/>
            <person name="Triplett B.A."/>
        </authorList>
    </citation>
    <scope>NUCLEOTIDE SEQUENCE [LARGE SCALE GENOMIC DNA]</scope>
    <source>
        <strain evidence="5 6">DSM 19307</strain>
    </source>
</reference>
<dbReference type="InterPro" id="IPR006047">
    <property type="entry name" value="GH13_cat_dom"/>
</dbReference>
<dbReference type="InterPro" id="IPR022409">
    <property type="entry name" value="PKD/Chitinase_dom"/>
</dbReference>
<dbReference type="SUPFAM" id="SSF49299">
    <property type="entry name" value="PKD domain"/>
    <property type="match status" value="1"/>
</dbReference>
<proteinExistence type="inferred from homology"/>
<dbReference type="InterPro" id="IPR045857">
    <property type="entry name" value="O16G_dom_2"/>
</dbReference>
<dbReference type="RefSeq" id="WP_089355783.1">
    <property type="nucleotide sequence ID" value="NZ_FZPD01000002.1"/>
</dbReference>
<dbReference type="InterPro" id="IPR014756">
    <property type="entry name" value="Ig_E-set"/>
</dbReference>
<feature type="signal peptide" evidence="3">
    <location>
        <begin position="1"/>
        <end position="20"/>
    </location>
</feature>
<dbReference type="InterPro" id="IPR026444">
    <property type="entry name" value="Secre_tail"/>
</dbReference>
<keyword evidence="6" id="KW-1185">Reference proteome</keyword>
<dbReference type="PANTHER" id="PTHR10357:SF179">
    <property type="entry name" value="NEUTRAL AND BASIC AMINO ACID TRANSPORT PROTEIN RBAT"/>
    <property type="match status" value="1"/>
</dbReference>
<dbReference type="Pfam" id="PF00801">
    <property type="entry name" value="PKD"/>
    <property type="match status" value="1"/>
</dbReference>
<dbReference type="GO" id="GO:0004556">
    <property type="term" value="F:alpha-amylase activity"/>
    <property type="evidence" value="ECO:0007669"/>
    <property type="project" value="InterPro"/>
</dbReference>
<name>A0A239GV59_EKHLU</name>
<comment type="similarity">
    <text evidence="1 2">Belongs to the glycosyl hydrolase 13 family.</text>
</comment>
<dbReference type="Pfam" id="PF00128">
    <property type="entry name" value="Alpha-amylase"/>
    <property type="match status" value="1"/>
</dbReference>
<dbReference type="SMART" id="SM00089">
    <property type="entry name" value="PKD"/>
    <property type="match status" value="1"/>
</dbReference>
<dbReference type="InterPro" id="IPR035986">
    <property type="entry name" value="PKD_dom_sf"/>
</dbReference>
<evidence type="ECO:0000313" key="6">
    <source>
        <dbReference type="Proteomes" id="UP000198393"/>
    </source>
</evidence>
<dbReference type="SMART" id="SM00642">
    <property type="entry name" value="Aamy"/>
    <property type="match status" value="1"/>
</dbReference>
<dbReference type="SUPFAM" id="SSF81296">
    <property type="entry name" value="E set domains"/>
    <property type="match status" value="1"/>
</dbReference>
<evidence type="ECO:0000259" key="4">
    <source>
        <dbReference type="PROSITE" id="PS50093"/>
    </source>
</evidence>
<dbReference type="CDD" id="cd00146">
    <property type="entry name" value="PKD"/>
    <property type="match status" value="1"/>
</dbReference>
<dbReference type="PRINTS" id="PR00110">
    <property type="entry name" value="ALPHAAMYLASE"/>
</dbReference>
<dbReference type="EMBL" id="FZPD01000002">
    <property type="protein sequence ID" value="SNS72861.1"/>
    <property type="molecule type" value="Genomic_DNA"/>
</dbReference>
<dbReference type="InterPro" id="IPR000601">
    <property type="entry name" value="PKD_dom"/>
</dbReference>
<dbReference type="GO" id="GO:0009313">
    <property type="term" value="P:oligosaccharide catabolic process"/>
    <property type="evidence" value="ECO:0007669"/>
    <property type="project" value="TreeGrafter"/>
</dbReference>
<dbReference type="InterPro" id="IPR013783">
    <property type="entry name" value="Ig-like_fold"/>
</dbReference>
<dbReference type="AlphaFoldDB" id="A0A239GV59"/>
<dbReference type="PANTHER" id="PTHR10357">
    <property type="entry name" value="ALPHA-AMYLASE FAMILY MEMBER"/>
    <property type="match status" value="1"/>
</dbReference>
<dbReference type="SUPFAM" id="SSF51011">
    <property type="entry name" value="Glycosyl hydrolase domain"/>
    <property type="match status" value="1"/>
</dbReference>
<dbReference type="InterPro" id="IPR013780">
    <property type="entry name" value="Glyco_hydro_b"/>
</dbReference>
<gene>
    <name evidence="5" type="ORF">SAMN05421640_1015</name>
</gene>
<dbReference type="GO" id="GO:0043169">
    <property type="term" value="F:cation binding"/>
    <property type="evidence" value="ECO:0007669"/>
    <property type="project" value="InterPro"/>
</dbReference>
<sequence length="801" mass="90996">MRTPLIIFFLLSFFAIQAQSVSITFEVNMSYQIQQANFDPENEFVDIAGTFNEWGSTLNKLNDSDGDSIWSVTIQGFSNGQNIEFKFRYNGQWDDREEFPGAGNNRTHIVGSSDETLSFWYNDEEPATGPAVANIGSSSSFTYVGGSILFSDESKGQIDDVEWVFEGGTPNTSVESNVSVTYDTPGTYDVTLRVSNSFSEDEKILQDFIKVEEQSTEDLAWWNETTFYEIFVRSFYDSDGDGIGDFNGITEKLDYLNDGDPTTSTDLGVEGIWLMPIHDSPSYHGYDVNDYRSINPDYGSIDDFKNFLDEAHKRGIKVIIDLVLNHSSTETDWFKESQSSPSSAKRNWYRWSDSKPSYSGPWGQNVWHGSSSPYYYGLFWGGMPDLNYEEPALKEEMFDITRFWLEEIGIDGYRLDAVKYIYEDGNQLEDLPETHAFWREWVAITKQSNPDALSVGEAWTSTEKVVPYVVNDGLDFCFEFDLSSAMLNSVKTGDAYHVSNQINKVINSYPYYQFASFATNHDQNRIMDELSSDEDKVKLIAATYLTLPGVPFVYYGEEVGMLGSKPDENIRRPMSWSNASHAGFSESSPWNAPSDNYSTHNVEVAKQDGSSLFNWYRRLINLRNNEVALQKGVYREIVTKNASVLAFWREFEDDQLLIMINYGDTQATETISTSELNPMDENQAMVDYLDASTRIDVSNISSFDLKLSANQVRILQPGSLTLSTKVRDNLTVFPNPTSNQLYLENIQVPFYYQLMDIKGRVIRSESNQTNRLIDVSDLATGTYLLKLIDRDSKSTVKVQIN</sequence>
<keyword evidence="3" id="KW-0732">Signal</keyword>
<dbReference type="OrthoDB" id="9806009at2"/>
<feature type="domain" description="PKD" evidence="4">
    <location>
        <begin position="131"/>
        <end position="199"/>
    </location>
</feature>
<dbReference type="InterPro" id="IPR006046">
    <property type="entry name" value="Alpha_amylase"/>
</dbReference>
<accession>A0A239GV59</accession>
<dbReference type="CDD" id="cd11316">
    <property type="entry name" value="AmyAc_bac2_AmyA"/>
    <property type="match status" value="1"/>
</dbReference>
<dbReference type="Gene3D" id="2.60.40.10">
    <property type="entry name" value="Immunoglobulins"/>
    <property type="match status" value="2"/>
</dbReference>
<dbReference type="InterPro" id="IPR017853">
    <property type="entry name" value="GH"/>
</dbReference>
<evidence type="ECO:0000256" key="2">
    <source>
        <dbReference type="RuleBase" id="RU003615"/>
    </source>
</evidence>
<feature type="chain" id="PRO_5013325997" evidence="3">
    <location>
        <begin position="21"/>
        <end position="801"/>
    </location>
</feature>
<dbReference type="PROSITE" id="PS50093">
    <property type="entry name" value="PKD"/>
    <property type="match status" value="1"/>
</dbReference>
<dbReference type="Gene3D" id="2.60.40.1180">
    <property type="entry name" value="Golgi alpha-mannosidase II"/>
    <property type="match status" value="1"/>
</dbReference>
<dbReference type="NCBIfam" id="TIGR04183">
    <property type="entry name" value="Por_Secre_tail"/>
    <property type="match status" value="1"/>
</dbReference>
<organism evidence="5 6">
    <name type="scientific">Ekhidna lutea</name>
    <dbReference type="NCBI Taxonomy" id="447679"/>
    <lineage>
        <taxon>Bacteria</taxon>
        <taxon>Pseudomonadati</taxon>
        <taxon>Bacteroidota</taxon>
        <taxon>Cytophagia</taxon>
        <taxon>Cytophagales</taxon>
        <taxon>Reichenbachiellaceae</taxon>
        <taxon>Ekhidna</taxon>
    </lineage>
</organism>
<dbReference type="Proteomes" id="UP000198393">
    <property type="component" value="Unassembled WGS sequence"/>
</dbReference>
<evidence type="ECO:0000256" key="3">
    <source>
        <dbReference type="SAM" id="SignalP"/>
    </source>
</evidence>
<dbReference type="Gene3D" id="3.20.20.80">
    <property type="entry name" value="Glycosidases"/>
    <property type="match status" value="1"/>
</dbReference>
<dbReference type="Gene3D" id="3.90.400.10">
    <property type="entry name" value="Oligo-1,6-glucosidase, Domain 2"/>
    <property type="match status" value="1"/>
</dbReference>
<dbReference type="Pfam" id="PF18962">
    <property type="entry name" value="Por_Secre_tail"/>
    <property type="match status" value="1"/>
</dbReference>
<dbReference type="SUPFAM" id="SSF51445">
    <property type="entry name" value="(Trans)glycosidases"/>
    <property type="match status" value="1"/>
</dbReference>
<protein>
    <submittedName>
        <fullName evidence="5">Por secretion system C-terminal sorting domain-containing protein</fullName>
    </submittedName>
</protein>